<reference evidence="2" key="2">
    <citation type="submission" date="2015-01" db="EMBL/GenBank/DDBJ databases">
        <title>Evolutionary Origins and Diversification of the Mycorrhizal Mutualists.</title>
        <authorList>
            <consortium name="DOE Joint Genome Institute"/>
            <consortium name="Mycorrhizal Genomics Consortium"/>
            <person name="Kohler A."/>
            <person name="Kuo A."/>
            <person name="Nagy L.G."/>
            <person name="Floudas D."/>
            <person name="Copeland A."/>
            <person name="Barry K.W."/>
            <person name="Cichocki N."/>
            <person name="Veneault-Fourrey C."/>
            <person name="LaButti K."/>
            <person name="Lindquist E.A."/>
            <person name="Lipzen A."/>
            <person name="Lundell T."/>
            <person name="Morin E."/>
            <person name="Murat C."/>
            <person name="Riley R."/>
            <person name="Ohm R."/>
            <person name="Sun H."/>
            <person name="Tunlid A."/>
            <person name="Henrissat B."/>
            <person name="Grigoriev I.V."/>
            <person name="Hibbett D.S."/>
            <person name="Martin F."/>
        </authorList>
    </citation>
    <scope>NUCLEOTIDE SEQUENCE [LARGE SCALE GENOMIC DNA]</scope>
    <source>
        <strain evidence="2">Ve08.2h10</strain>
    </source>
</reference>
<dbReference type="Proteomes" id="UP000054538">
    <property type="component" value="Unassembled WGS sequence"/>
</dbReference>
<feature type="non-terminal residue" evidence="1">
    <location>
        <position position="111"/>
    </location>
</feature>
<dbReference type="InParanoid" id="A0A0D0DKK8"/>
<organism evidence="1 2">
    <name type="scientific">Paxillus rubicundulus Ve08.2h10</name>
    <dbReference type="NCBI Taxonomy" id="930991"/>
    <lineage>
        <taxon>Eukaryota</taxon>
        <taxon>Fungi</taxon>
        <taxon>Dikarya</taxon>
        <taxon>Basidiomycota</taxon>
        <taxon>Agaricomycotina</taxon>
        <taxon>Agaricomycetes</taxon>
        <taxon>Agaricomycetidae</taxon>
        <taxon>Boletales</taxon>
        <taxon>Paxilineae</taxon>
        <taxon>Paxillaceae</taxon>
        <taxon>Paxillus</taxon>
    </lineage>
</organism>
<keyword evidence="2" id="KW-1185">Reference proteome</keyword>
<proteinExistence type="predicted"/>
<reference evidence="1 2" key="1">
    <citation type="submission" date="2014-04" db="EMBL/GenBank/DDBJ databases">
        <authorList>
            <consortium name="DOE Joint Genome Institute"/>
            <person name="Kuo A."/>
            <person name="Kohler A."/>
            <person name="Jargeat P."/>
            <person name="Nagy L.G."/>
            <person name="Floudas D."/>
            <person name="Copeland A."/>
            <person name="Barry K.W."/>
            <person name="Cichocki N."/>
            <person name="Veneault-Fourrey C."/>
            <person name="LaButti K."/>
            <person name="Lindquist E.A."/>
            <person name="Lipzen A."/>
            <person name="Lundell T."/>
            <person name="Morin E."/>
            <person name="Murat C."/>
            <person name="Sun H."/>
            <person name="Tunlid A."/>
            <person name="Henrissat B."/>
            <person name="Grigoriev I.V."/>
            <person name="Hibbett D.S."/>
            <person name="Martin F."/>
            <person name="Nordberg H.P."/>
            <person name="Cantor M.N."/>
            <person name="Hua S.X."/>
        </authorList>
    </citation>
    <scope>NUCLEOTIDE SEQUENCE [LARGE SCALE GENOMIC DNA]</scope>
    <source>
        <strain evidence="1 2">Ve08.2h10</strain>
    </source>
</reference>
<sequence length="111" mass="12607">MHNLSAVFEALKRCQTTMSLFIVIALTSQEYDSHHTNNLLENSTLVFAVLLEHPSTANKCVRHSIDVVKGMYLWEIRHLASEESGWHFATSNTTTKQLEGFNIEDMARGIE</sequence>
<dbReference type="EMBL" id="KN825651">
    <property type="protein sequence ID" value="KIK82259.1"/>
    <property type="molecule type" value="Genomic_DNA"/>
</dbReference>
<accession>A0A0D0DKK8</accession>
<gene>
    <name evidence="1" type="ORF">PAXRUDRAFT_91932</name>
</gene>
<name>A0A0D0DKK8_9AGAM</name>
<protein>
    <submittedName>
        <fullName evidence="1">Uncharacterized protein</fullName>
    </submittedName>
</protein>
<dbReference type="HOGENOM" id="CLU_142396_1_0_1"/>
<dbReference type="AlphaFoldDB" id="A0A0D0DKK8"/>
<evidence type="ECO:0000313" key="2">
    <source>
        <dbReference type="Proteomes" id="UP000054538"/>
    </source>
</evidence>
<evidence type="ECO:0000313" key="1">
    <source>
        <dbReference type="EMBL" id="KIK82259.1"/>
    </source>
</evidence>
<dbReference type="OrthoDB" id="4743193at2759"/>